<evidence type="ECO:0000256" key="5">
    <source>
        <dbReference type="ARBA" id="ARBA00023292"/>
    </source>
</evidence>
<evidence type="ECO:0000256" key="2">
    <source>
        <dbReference type="ARBA" id="ARBA00022737"/>
    </source>
</evidence>
<dbReference type="AlphaFoldDB" id="A0A0N5CQS6"/>
<sequence>MRLIIPQELFSKQNANIIISDLNIRKWLPPEQVSILNQLYHTTNDIGVVLHKAHTLMLGTYGDLRELALESFKKTCKDLLQAVMGSAGRELIEKMYKFNESETEIISELKEFHTNLSDTSRKYADMVTPVCLPIQKSNPNQTSIPQLLKTTDGNASFAKIIHWLTEKQQAEIGTMLARGEQNSQILAKISSYIENFDSVTKENMTEDLKQLCQNRVEDLFGVDGLALLKTMYQQLGSVELLIAKYTQLVGNLKSEDLRNEADQVRIFCQKVYKVKKFDLADLTTWLTADQKLELGDLIQNYEVSDGAVYEHIFEFYEKANSERKLLAEKIIQSSCKRFIFRMFGDEIATKLQERKLDGNYSAQMLSAELAMYAAEIKDDKNRIKAEKSIPICNRIYFGYKGDCFCNGHSSVCNPLTYQCVNCADNTFGVQCEKCIDGFEGDAKLGEKGCIVNGIDIEDKKCVCNKHSSKCDENDRCLDCLHNTIGNNCENCMQGFYGDATQGTLEDCNPCPCPNGGECFINSDALVECRECPIGTLGVTCELQVPQTETTTAVVEVTK</sequence>
<evidence type="ECO:0000259" key="7">
    <source>
        <dbReference type="PROSITE" id="PS50027"/>
    </source>
</evidence>
<keyword evidence="4" id="KW-0325">Glycoprotein</keyword>
<dbReference type="PROSITE" id="PS50027">
    <property type="entry name" value="EGF_LAM_2"/>
    <property type="match status" value="1"/>
</dbReference>
<evidence type="ECO:0000256" key="1">
    <source>
        <dbReference type="ARBA" id="ARBA00022729"/>
    </source>
</evidence>
<reference evidence="10" key="1">
    <citation type="submission" date="2017-02" db="UniProtKB">
        <authorList>
            <consortium name="WormBaseParasite"/>
        </authorList>
    </citation>
    <scope>IDENTIFICATION</scope>
</reference>
<evidence type="ECO:0000313" key="9">
    <source>
        <dbReference type="Proteomes" id="UP000276776"/>
    </source>
</evidence>
<dbReference type="STRING" id="103827.A0A0N5CQS6"/>
<dbReference type="InterPro" id="IPR002049">
    <property type="entry name" value="LE_dom"/>
</dbReference>
<dbReference type="SMART" id="SM00180">
    <property type="entry name" value="EGF_Lam"/>
    <property type="match status" value="2"/>
</dbReference>
<keyword evidence="2" id="KW-0677">Repeat</keyword>
<evidence type="ECO:0000313" key="8">
    <source>
        <dbReference type="EMBL" id="VDM98610.1"/>
    </source>
</evidence>
<dbReference type="SUPFAM" id="SSF57196">
    <property type="entry name" value="EGF/Laminin"/>
    <property type="match status" value="2"/>
</dbReference>
<dbReference type="EMBL" id="UYYF01000570">
    <property type="protein sequence ID" value="VDM98610.1"/>
    <property type="molecule type" value="Genomic_DNA"/>
</dbReference>
<dbReference type="Gene3D" id="2.10.25.10">
    <property type="entry name" value="Laminin"/>
    <property type="match status" value="2"/>
</dbReference>
<dbReference type="Gene3D" id="1.10.533.30">
    <property type="entry name" value="Nematode polyprotein allergen ABA-1"/>
    <property type="match status" value="3"/>
</dbReference>
<dbReference type="InterPro" id="IPR032487">
    <property type="entry name" value="ABA-1_nematode"/>
</dbReference>
<dbReference type="Pfam" id="PF24973">
    <property type="entry name" value="EGF_LMN_ATRN"/>
    <property type="match status" value="2"/>
</dbReference>
<name>A0A0N5CQS6_THECL</name>
<keyword evidence="3 6" id="KW-1015">Disulfide bond</keyword>
<protein>
    <submittedName>
        <fullName evidence="10">Laminin EGF-like domain-containing protein</fullName>
    </submittedName>
</protein>
<accession>A0A0N5CQS6</accession>
<dbReference type="GO" id="GO:0005604">
    <property type="term" value="C:basement membrane"/>
    <property type="evidence" value="ECO:0007669"/>
    <property type="project" value="UniProtKB-ARBA"/>
</dbReference>
<dbReference type="OrthoDB" id="5985440at2759"/>
<feature type="disulfide bond" evidence="6">
    <location>
        <begin position="422"/>
        <end position="431"/>
    </location>
</feature>
<dbReference type="InterPro" id="IPR038289">
    <property type="entry name" value="DVA-1_sf"/>
</dbReference>
<dbReference type="Proteomes" id="UP000276776">
    <property type="component" value="Unassembled WGS sequence"/>
</dbReference>
<evidence type="ECO:0000256" key="4">
    <source>
        <dbReference type="ARBA" id="ARBA00023180"/>
    </source>
</evidence>
<reference evidence="8 9" key="2">
    <citation type="submission" date="2018-11" db="EMBL/GenBank/DDBJ databases">
        <authorList>
            <consortium name="Pathogen Informatics"/>
        </authorList>
    </citation>
    <scope>NUCLEOTIDE SEQUENCE [LARGE SCALE GENOMIC DNA]</scope>
</reference>
<feature type="domain" description="Laminin EGF-like" evidence="7">
    <location>
        <begin position="403"/>
        <end position="451"/>
    </location>
</feature>
<evidence type="ECO:0000256" key="3">
    <source>
        <dbReference type="ARBA" id="ARBA00023157"/>
    </source>
</evidence>
<dbReference type="Pfam" id="PF16469">
    <property type="entry name" value="NPA"/>
    <property type="match status" value="3"/>
</dbReference>
<keyword evidence="9" id="KW-1185">Reference proteome</keyword>
<dbReference type="PANTHER" id="PTHR10574">
    <property type="entry name" value="NETRIN/LAMININ-RELATED"/>
    <property type="match status" value="1"/>
</dbReference>
<dbReference type="WBParaSite" id="TCLT_0000257601-mRNA-1">
    <property type="protein sequence ID" value="TCLT_0000257601-mRNA-1"/>
    <property type="gene ID" value="TCLT_0000257601"/>
</dbReference>
<dbReference type="PROSITE" id="PS01248">
    <property type="entry name" value="EGF_LAM_1"/>
    <property type="match status" value="1"/>
</dbReference>
<dbReference type="PANTHER" id="PTHR10574:SF444">
    <property type="entry name" value="BASEMENT MEMBRANE-SPECIFIC HEPARAN SULFATE PROTEOGLYCAN CORE PROTEIN"/>
    <property type="match status" value="1"/>
</dbReference>
<evidence type="ECO:0000313" key="10">
    <source>
        <dbReference type="WBParaSite" id="TCLT_0000257601-mRNA-1"/>
    </source>
</evidence>
<comment type="caution">
    <text evidence="6">Lacks conserved residue(s) required for the propagation of feature annotation.</text>
</comment>
<keyword evidence="1" id="KW-0732">Signal</keyword>
<dbReference type="GO" id="GO:0009888">
    <property type="term" value="P:tissue development"/>
    <property type="evidence" value="ECO:0007669"/>
    <property type="project" value="TreeGrafter"/>
</dbReference>
<dbReference type="CDD" id="cd00055">
    <property type="entry name" value="EGF_Lam"/>
    <property type="match status" value="2"/>
</dbReference>
<dbReference type="InterPro" id="IPR050440">
    <property type="entry name" value="Laminin/Netrin_ECM"/>
</dbReference>
<proteinExistence type="predicted"/>
<dbReference type="OMA" id="IPICNRI"/>
<keyword evidence="5 6" id="KW-0424">Laminin EGF-like domain</keyword>
<dbReference type="FunFam" id="2.10.25.10:FF:000188">
    <property type="entry name" value="Laminin subunit gamma 2"/>
    <property type="match status" value="2"/>
</dbReference>
<organism evidence="10">
    <name type="scientific">Thelazia callipaeda</name>
    <name type="common">Oriental eyeworm</name>
    <name type="synonym">Parasitic nematode</name>
    <dbReference type="NCBI Taxonomy" id="103827"/>
    <lineage>
        <taxon>Eukaryota</taxon>
        <taxon>Metazoa</taxon>
        <taxon>Ecdysozoa</taxon>
        <taxon>Nematoda</taxon>
        <taxon>Chromadorea</taxon>
        <taxon>Rhabditida</taxon>
        <taxon>Spirurina</taxon>
        <taxon>Spiruromorpha</taxon>
        <taxon>Thelazioidea</taxon>
        <taxon>Thelaziidae</taxon>
        <taxon>Thelazia</taxon>
    </lineage>
</organism>
<evidence type="ECO:0000256" key="6">
    <source>
        <dbReference type="PROSITE-ProRule" id="PRU00460"/>
    </source>
</evidence>
<gene>
    <name evidence="8" type="ORF">TCLT_LOCUS2577</name>
</gene>
<dbReference type="GO" id="GO:0009887">
    <property type="term" value="P:animal organ morphogenesis"/>
    <property type="evidence" value="ECO:0007669"/>
    <property type="project" value="TreeGrafter"/>
</dbReference>
<dbReference type="InterPro" id="IPR056863">
    <property type="entry name" value="LMN_ATRN_NET-like_EGF"/>
</dbReference>